<gene>
    <name evidence="1" type="ORF">LCGC14_1304390</name>
</gene>
<organism evidence="1">
    <name type="scientific">marine sediment metagenome</name>
    <dbReference type="NCBI Taxonomy" id="412755"/>
    <lineage>
        <taxon>unclassified sequences</taxon>
        <taxon>metagenomes</taxon>
        <taxon>ecological metagenomes</taxon>
    </lineage>
</organism>
<dbReference type="EMBL" id="LAZR01007644">
    <property type="protein sequence ID" value="KKM83924.1"/>
    <property type="molecule type" value="Genomic_DNA"/>
</dbReference>
<protein>
    <submittedName>
        <fullName evidence="1">Uncharacterized protein</fullName>
    </submittedName>
</protein>
<sequence length="74" mass="8637">MIGHNKVLEHRIEDGYDVYFTICTQCNKKWKMKELSEKPQAINKTHTIKIRAHGKIIPTSIEPEIAIPKKTHKK</sequence>
<dbReference type="AlphaFoldDB" id="A0A0F9KP35"/>
<reference evidence="1" key="1">
    <citation type="journal article" date="2015" name="Nature">
        <title>Complex archaea that bridge the gap between prokaryotes and eukaryotes.</title>
        <authorList>
            <person name="Spang A."/>
            <person name="Saw J.H."/>
            <person name="Jorgensen S.L."/>
            <person name="Zaremba-Niedzwiedzka K."/>
            <person name="Martijn J."/>
            <person name="Lind A.E."/>
            <person name="van Eijk R."/>
            <person name="Schleper C."/>
            <person name="Guy L."/>
            <person name="Ettema T.J."/>
        </authorList>
    </citation>
    <scope>NUCLEOTIDE SEQUENCE</scope>
</reference>
<name>A0A0F9KP35_9ZZZZ</name>
<evidence type="ECO:0000313" key="1">
    <source>
        <dbReference type="EMBL" id="KKM83924.1"/>
    </source>
</evidence>
<proteinExistence type="predicted"/>
<accession>A0A0F9KP35</accession>
<comment type="caution">
    <text evidence="1">The sequence shown here is derived from an EMBL/GenBank/DDBJ whole genome shotgun (WGS) entry which is preliminary data.</text>
</comment>